<evidence type="ECO:0000256" key="3">
    <source>
        <dbReference type="ARBA" id="ARBA00022989"/>
    </source>
</evidence>
<feature type="transmembrane region" description="Helical" evidence="8">
    <location>
        <begin position="141"/>
        <end position="163"/>
    </location>
</feature>
<feature type="transmembrane region" description="Helical" evidence="8">
    <location>
        <begin position="234"/>
        <end position="257"/>
    </location>
</feature>
<dbReference type="EMBL" id="CAJNOJ010000453">
    <property type="protein sequence ID" value="CAF1454004.1"/>
    <property type="molecule type" value="Genomic_DNA"/>
</dbReference>
<dbReference type="PANTHER" id="PTHR24243">
    <property type="entry name" value="G-PROTEIN COUPLED RECEPTOR"/>
    <property type="match status" value="1"/>
</dbReference>
<feature type="transmembrane region" description="Helical" evidence="8">
    <location>
        <begin position="59"/>
        <end position="81"/>
    </location>
</feature>
<feature type="transmembrane region" description="Helical" evidence="8">
    <location>
        <begin position="277"/>
        <end position="295"/>
    </location>
</feature>
<comment type="subcellular location">
    <subcellularLocation>
        <location evidence="1">Membrane</location>
        <topology evidence="1">Multi-pass membrane protein</topology>
    </subcellularLocation>
</comment>
<keyword evidence="4" id="KW-0297">G-protein coupled receptor</keyword>
<accession>A0A815PVD6</accession>
<sequence>MNNTNIISNDDHIVSLLNFLNKIISEIGFAFVLFLGNIGSILMCIIFTQPTYRNTPCAMFFFAASLSQFFTYNFALLTRMLHYGYDIRTLNYNLWYCKIRFYLFYIFVAVPRYYVILASIDRYFASSRNALRRRWSSPKTTLRLIIGNALFWSIIYIQVLVFYETSTGTCNYRSGGYGIFFSIYIAIDSGILPLLLMLIFGLLTVRNIHKTKMRIVGGQRSRISKKDLQLHRMLANQIILFLILNLPNPCFLVYSSFALNISKSAIQNAAETWVSNMTYFLVYLGFSLTFTNFMISSDLFRKEFFYLFQTKILRRRIVMNRTDGGQSIMLQTVHQHDTNV</sequence>
<feature type="transmembrane region" description="Helical" evidence="8">
    <location>
        <begin position="101"/>
        <end position="120"/>
    </location>
</feature>
<evidence type="ECO:0000256" key="5">
    <source>
        <dbReference type="ARBA" id="ARBA00023136"/>
    </source>
</evidence>
<evidence type="ECO:0000259" key="9">
    <source>
        <dbReference type="PROSITE" id="PS50262"/>
    </source>
</evidence>
<feature type="transmembrane region" description="Helical" evidence="8">
    <location>
        <begin position="27"/>
        <end position="47"/>
    </location>
</feature>
<evidence type="ECO:0000256" key="2">
    <source>
        <dbReference type="ARBA" id="ARBA00022692"/>
    </source>
</evidence>
<comment type="caution">
    <text evidence="10">The sequence shown here is derived from an EMBL/GenBank/DDBJ whole genome shotgun (WGS) entry which is preliminary data.</text>
</comment>
<dbReference type="GO" id="GO:0004930">
    <property type="term" value="F:G protein-coupled receptor activity"/>
    <property type="evidence" value="ECO:0007669"/>
    <property type="project" value="UniProtKB-KW"/>
</dbReference>
<evidence type="ECO:0000256" key="1">
    <source>
        <dbReference type="ARBA" id="ARBA00004141"/>
    </source>
</evidence>
<dbReference type="PROSITE" id="PS50262">
    <property type="entry name" value="G_PROTEIN_RECEP_F1_2"/>
    <property type="match status" value="1"/>
</dbReference>
<dbReference type="PANTHER" id="PTHR24243:SF233">
    <property type="entry name" value="THYROTROPIN-RELEASING HORMONE RECEPTOR"/>
    <property type="match status" value="1"/>
</dbReference>
<gene>
    <name evidence="10" type="ORF">EDS130_LOCUS39705</name>
</gene>
<protein>
    <recommendedName>
        <fullName evidence="9">G-protein coupled receptors family 1 profile domain-containing protein</fullName>
    </recommendedName>
</protein>
<evidence type="ECO:0000256" key="8">
    <source>
        <dbReference type="SAM" id="Phobius"/>
    </source>
</evidence>
<dbReference type="GO" id="GO:0005886">
    <property type="term" value="C:plasma membrane"/>
    <property type="evidence" value="ECO:0007669"/>
    <property type="project" value="TreeGrafter"/>
</dbReference>
<reference evidence="10" key="1">
    <citation type="submission" date="2021-02" db="EMBL/GenBank/DDBJ databases">
        <authorList>
            <person name="Nowell W R."/>
        </authorList>
    </citation>
    <scope>NUCLEOTIDE SEQUENCE</scope>
</reference>
<keyword evidence="3 8" id="KW-1133">Transmembrane helix</keyword>
<keyword evidence="6" id="KW-0675">Receptor</keyword>
<keyword evidence="5 8" id="KW-0472">Membrane</keyword>
<feature type="transmembrane region" description="Helical" evidence="8">
    <location>
        <begin position="183"/>
        <end position="205"/>
    </location>
</feature>
<feature type="domain" description="G-protein coupled receptors family 1 profile" evidence="9">
    <location>
        <begin position="39"/>
        <end position="296"/>
    </location>
</feature>
<evidence type="ECO:0000256" key="7">
    <source>
        <dbReference type="ARBA" id="ARBA00023224"/>
    </source>
</evidence>
<evidence type="ECO:0000256" key="6">
    <source>
        <dbReference type="ARBA" id="ARBA00023170"/>
    </source>
</evidence>
<keyword evidence="7" id="KW-0807">Transducer</keyword>
<evidence type="ECO:0000313" key="10">
    <source>
        <dbReference type="EMBL" id="CAF1454004.1"/>
    </source>
</evidence>
<dbReference type="Proteomes" id="UP000663852">
    <property type="component" value="Unassembled WGS sequence"/>
</dbReference>
<dbReference type="Pfam" id="PF00001">
    <property type="entry name" value="7tm_1"/>
    <property type="match status" value="1"/>
</dbReference>
<dbReference type="Gene3D" id="1.20.1070.10">
    <property type="entry name" value="Rhodopsin 7-helix transmembrane proteins"/>
    <property type="match status" value="1"/>
</dbReference>
<evidence type="ECO:0000313" key="11">
    <source>
        <dbReference type="Proteomes" id="UP000663852"/>
    </source>
</evidence>
<evidence type="ECO:0000256" key="4">
    <source>
        <dbReference type="ARBA" id="ARBA00023040"/>
    </source>
</evidence>
<dbReference type="AlphaFoldDB" id="A0A815PVD6"/>
<organism evidence="10 11">
    <name type="scientific">Adineta ricciae</name>
    <name type="common">Rotifer</name>
    <dbReference type="NCBI Taxonomy" id="249248"/>
    <lineage>
        <taxon>Eukaryota</taxon>
        <taxon>Metazoa</taxon>
        <taxon>Spiralia</taxon>
        <taxon>Gnathifera</taxon>
        <taxon>Rotifera</taxon>
        <taxon>Eurotatoria</taxon>
        <taxon>Bdelloidea</taxon>
        <taxon>Adinetida</taxon>
        <taxon>Adinetidae</taxon>
        <taxon>Adineta</taxon>
    </lineage>
</organism>
<proteinExistence type="predicted"/>
<dbReference type="InterPro" id="IPR017452">
    <property type="entry name" value="GPCR_Rhodpsn_7TM"/>
</dbReference>
<dbReference type="SUPFAM" id="SSF81321">
    <property type="entry name" value="Family A G protein-coupled receptor-like"/>
    <property type="match status" value="1"/>
</dbReference>
<keyword evidence="2 8" id="KW-0812">Transmembrane</keyword>
<dbReference type="InterPro" id="IPR000276">
    <property type="entry name" value="GPCR_Rhodpsn"/>
</dbReference>
<name>A0A815PVD6_ADIRI</name>